<dbReference type="SUPFAM" id="SSF53335">
    <property type="entry name" value="S-adenosyl-L-methionine-dependent methyltransferases"/>
    <property type="match status" value="1"/>
</dbReference>
<dbReference type="PANTHER" id="PTHR47313:SF1">
    <property type="entry name" value="RIBOSOMAL RNA LARGE SUBUNIT METHYLTRANSFERASE K_L"/>
    <property type="match status" value="1"/>
</dbReference>
<feature type="compositionally biased region" description="Basic and acidic residues" evidence="4">
    <location>
        <begin position="16"/>
        <end position="30"/>
    </location>
</feature>
<proteinExistence type="predicted"/>
<dbReference type="Pfam" id="PF01170">
    <property type="entry name" value="UPF0020"/>
    <property type="match status" value="1"/>
</dbReference>
<sequence>MGDPSAARGRLHARRPRDDLLRPRGADGRGGRSARGADGATERRRPRHRRLRPGYDERRADARPVHRGRHVHRPNRRRDDAHRRYRLLHRLDVQTLDPVPVRHLGRGVRDEGRDREHGAEGGVDLGRARRPARDLSVAATRGAPTAQSGRVFVRRHRIAAVKLLATTNGGLESIAAAEICDLVDGDASVHHRGVLEFDADVEDVYELHYRSRTLHRLMAVVADGTVAELEDVYALTARSSIPDRLPNEEFGVVGTRHGSHEFTSVDVAERVGQATIDAYRDATGTRLPVDLDDPTVRLEAYLYDDRFTLAVDLTGESLHKRPYRICEHDAPVRATLAYSMLEIAGWTSDESLVDPMAGSATIPTEAALAATEAVPRPDLDPAFDALPGYDGERFRRLRDDHTEKSPTLDIEAREKRKRWRHCARVNREAAGVEDGFEIVEADAREASIDADCVVSNLPFGIRTGTDLRELYGAFVDRLREGDVGRLVALTTKPNLIPIEPTVRYDIPYGRLDAAIVVWEP</sequence>
<dbReference type="SUPFAM" id="SSF143437">
    <property type="entry name" value="THUMP domain-like"/>
    <property type="match status" value="1"/>
</dbReference>
<gene>
    <name evidence="6" type="ORF">DM868_09655</name>
</gene>
<organism evidence="6 7">
    <name type="scientific">Natronomonas salsuginis</name>
    <dbReference type="NCBI Taxonomy" id="2217661"/>
    <lineage>
        <taxon>Archaea</taxon>
        <taxon>Methanobacteriati</taxon>
        <taxon>Methanobacteriota</taxon>
        <taxon>Stenosarchaea group</taxon>
        <taxon>Halobacteria</taxon>
        <taxon>Halobacteriales</taxon>
        <taxon>Natronomonadaceae</taxon>
        <taxon>Natronomonas</taxon>
    </lineage>
</organism>
<dbReference type="PANTHER" id="PTHR47313">
    <property type="entry name" value="RIBOSOMAL RNA LARGE SUBUNIT METHYLTRANSFERASE K/L"/>
    <property type="match status" value="1"/>
</dbReference>
<comment type="caution">
    <text evidence="6">The sequence shown here is derived from an EMBL/GenBank/DDBJ whole genome shotgun (WGS) entry which is preliminary data.</text>
</comment>
<feature type="compositionally biased region" description="Basic residues" evidence="4">
    <location>
        <begin position="65"/>
        <end position="76"/>
    </location>
</feature>
<keyword evidence="7" id="KW-1185">Reference proteome</keyword>
<dbReference type="InterPro" id="IPR004114">
    <property type="entry name" value="THUMP_dom"/>
</dbReference>
<dbReference type="InterPro" id="IPR029063">
    <property type="entry name" value="SAM-dependent_MTases_sf"/>
</dbReference>
<dbReference type="Pfam" id="PF02926">
    <property type="entry name" value="THUMP"/>
    <property type="match status" value="1"/>
</dbReference>
<evidence type="ECO:0000313" key="7">
    <source>
        <dbReference type="Proteomes" id="UP000308037"/>
    </source>
</evidence>
<dbReference type="GO" id="GO:0008033">
    <property type="term" value="P:tRNA processing"/>
    <property type="evidence" value="ECO:0007669"/>
    <property type="project" value="UniProtKB-ARBA"/>
</dbReference>
<dbReference type="InterPro" id="IPR054170">
    <property type="entry name" value="RlmL_1st"/>
</dbReference>
<keyword evidence="1" id="KW-0489">Methyltransferase</keyword>
<dbReference type="CDD" id="cd11715">
    <property type="entry name" value="THUMP_AdoMetMT"/>
    <property type="match status" value="1"/>
</dbReference>
<reference evidence="6 7" key="1">
    <citation type="submission" date="2019-04" db="EMBL/GenBank/DDBJ databases">
        <title>Natronomonas sp. F20-122 a newhaloarchaeon isolated from a saline saltern of Isla Bacuta, Huelva, Spain.</title>
        <authorList>
            <person name="Duran-Viseras A."/>
            <person name="Sanchez-Porro C."/>
            <person name="Ventosa A."/>
        </authorList>
    </citation>
    <scope>NUCLEOTIDE SEQUENCE [LARGE SCALE GENOMIC DNA]</scope>
    <source>
        <strain evidence="6 7">F20-122</strain>
    </source>
</reference>
<dbReference type="Pfam" id="PF22020">
    <property type="entry name" value="RlmL_1st"/>
    <property type="match status" value="1"/>
</dbReference>
<dbReference type="EMBL" id="QKNX01000003">
    <property type="protein sequence ID" value="TKR25666.1"/>
    <property type="molecule type" value="Genomic_DNA"/>
</dbReference>
<dbReference type="GO" id="GO:0003723">
    <property type="term" value="F:RNA binding"/>
    <property type="evidence" value="ECO:0007669"/>
    <property type="project" value="UniProtKB-UniRule"/>
</dbReference>
<name>A0A4U5JBS7_9EURY</name>
<evidence type="ECO:0000256" key="3">
    <source>
        <dbReference type="PROSITE-ProRule" id="PRU00529"/>
    </source>
</evidence>
<feature type="compositionally biased region" description="Basic and acidic residues" evidence="4">
    <location>
        <begin position="107"/>
        <end position="119"/>
    </location>
</feature>
<evidence type="ECO:0000256" key="1">
    <source>
        <dbReference type="ARBA" id="ARBA00022603"/>
    </source>
</evidence>
<evidence type="ECO:0000256" key="2">
    <source>
        <dbReference type="ARBA" id="ARBA00022679"/>
    </source>
</evidence>
<feature type="compositionally biased region" description="Basic and acidic residues" evidence="4">
    <location>
        <begin position="53"/>
        <end position="64"/>
    </location>
</feature>
<evidence type="ECO:0000256" key="4">
    <source>
        <dbReference type="SAM" id="MobiDB-lite"/>
    </source>
</evidence>
<dbReference type="GO" id="GO:0070043">
    <property type="term" value="F:rRNA (guanine-N7-)-methyltransferase activity"/>
    <property type="evidence" value="ECO:0007669"/>
    <property type="project" value="TreeGrafter"/>
</dbReference>
<evidence type="ECO:0000259" key="5">
    <source>
        <dbReference type="PROSITE" id="PS51165"/>
    </source>
</evidence>
<protein>
    <recommendedName>
        <fullName evidence="5">THUMP domain-containing protein</fullName>
    </recommendedName>
</protein>
<dbReference type="SMART" id="SM00981">
    <property type="entry name" value="THUMP"/>
    <property type="match status" value="1"/>
</dbReference>
<keyword evidence="2" id="KW-0808">Transferase</keyword>
<dbReference type="AlphaFoldDB" id="A0A4U5JBS7"/>
<dbReference type="PROSITE" id="PS51165">
    <property type="entry name" value="THUMP"/>
    <property type="match status" value="1"/>
</dbReference>
<dbReference type="Gene3D" id="3.30.2130.30">
    <property type="match status" value="1"/>
</dbReference>
<feature type="region of interest" description="Disordered" evidence="4">
    <location>
        <begin position="1"/>
        <end position="82"/>
    </location>
</feature>
<dbReference type="Gene3D" id="3.40.50.150">
    <property type="entry name" value="Vaccinia Virus protein VP39"/>
    <property type="match status" value="1"/>
</dbReference>
<accession>A0A4U5JBS7</accession>
<dbReference type="GO" id="GO:0008990">
    <property type="term" value="F:rRNA (guanine-N2-)-methyltransferase activity"/>
    <property type="evidence" value="ECO:0007669"/>
    <property type="project" value="TreeGrafter"/>
</dbReference>
<dbReference type="InterPro" id="IPR000241">
    <property type="entry name" value="RlmKL-like_Mtase"/>
</dbReference>
<evidence type="ECO:0000313" key="6">
    <source>
        <dbReference type="EMBL" id="TKR25666.1"/>
    </source>
</evidence>
<feature type="domain" description="THUMP" evidence="5">
    <location>
        <begin position="202"/>
        <end position="313"/>
    </location>
</feature>
<feature type="region of interest" description="Disordered" evidence="4">
    <location>
        <begin position="103"/>
        <end position="129"/>
    </location>
</feature>
<keyword evidence="3" id="KW-0694">RNA-binding</keyword>
<dbReference type="Proteomes" id="UP000308037">
    <property type="component" value="Unassembled WGS sequence"/>
</dbReference>